<dbReference type="RefSeq" id="XP_007838254.1">
    <property type="nucleotide sequence ID" value="XM_007840063.1"/>
</dbReference>
<dbReference type="InterPro" id="IPR010730">
    <property type="entry name" value="HET"/>
</dbReference>
<sequence length="640" mass="72773">MTVPFRYTPLKPGEIRLLHHSIRDGIVVWALKTVQIQEQGPNASVEFDALSYTWGDLGHTFPFRCNDSELRIHGNLKNALPYLARRRSSLPLWIDAVCINQSDGEEKFVQINMMHSIYRQATQVWVWLGCDPEHGDEAISLLPKVSAVAREVMSQAWEFDQASPVDKGLPAFSSPQWGAVTKIINNNYFSRLWIVQEAALARHIRVLYGDGEIPWDVLDDAVRNGPDLRHRLRDANGFKPLPLPGGTEVVFDIRKYTQSLANPQEVPFALMRLLVSTTRNHHCYDARDRVFGILGFFSGQDLQRVGIGRDMDAWELYTKLTRFLLANVNPSAMNWWYLLTLAWSSEKKRAGLPSWCPDYHNLGDSPTHPQELLLPLERHIASTTAKHHYDASRGKRVPPLPENPRAISVCGKIFDTVETLLPELVDVIKWKDQLTSVEEGKQRFLRFHAWEKSLAKAVLGDQVDNLPDDPTTMCTKEDEGRVRFTLDGYWRSLVGDMTERVRYTLTYETYRTFKVSLARWAELMEKLDVDFDSLILLHECAFAGPLDPAIIEADKEAMGLIGPNTPCIKYMSDSAFFLMGKRPFMTSMGRFGFGPLSLQEGDKVNPEGANYQIIGQAYVHDMMHGEVENLGIEEQDILLV</sequence>
<dbReference type="InterPro" id="IPR052895">
    <property type="entry name" value="HetReg/Transcr_Mod"/>
</dbReference>
<name>W3WQD6_PESFW</name>
<protein>
    <recommendedName>
        <fullName evidence="1">Heterokaryon incompatibility domain-containing protein</fullName>
    </recommendedName>
</protein>
<evidence type="ECO:0000259" key="1">
    <source>
        <dbReference type="Pfam" id="PF06985"/>
    </source>
</evidence>
<dbReference type="Pfam" id="PF06985">
    <property type="entry name" value="HET"/>
    <property type="match status" value="1"/>
</dbReference>
<keyword evidence="3" id="KW-1185">Reference proteome</keyword>
<dbReference type="HOGENOM" id="CLU_004184_7_2_1"/>
<dbReference type="STRING" id="1229662.W3WQD6"/>
<dbReference type="AlphaFoldDB" id="W3WQD6"/>
<proteinExistence type="predicted"/>
<dbReference type="OrthoDB" id="4476201at2759"/>
<gene>
    <name evidence="2" type="ORF">PFICI_11482</name>
</gene>
<evidence type="ECO:0000313" key="2">
    <source>
        <dbReference type="EMBL" id="ETS76095.1"/>
    </source>
</evidence>
<dbReference type="InParanoid" id="W3WQD6"/>
<dbReference type="GeneID" id="19276495"/>
<evidence type="ECO:0000313" key="3">
    <source>
        <dbReference type="Proteomes" id="UP000030651"/>
    </source>
</evidence>
<dbReference type="PANTHER" id="PTHR24148:SF64">
    <property type="entry name" value="HETEROKARYON INCOMPATIBILITY DOMAIN-CONTAINING PROTEIN"/>
    <property type="match status" value="1"/>
</dbReference>
<dbReference type="OMA" id="SWCPDYH"/>
<dbReference type="KEGG" id="pfy:PFICI_11482"/>
<dbReference type="PANTHER" id="PTHR24148">
    <property type="entry name" value="ANKYRIN REPEAT DOMAIN-CONTAINING PROTEIN 39 HOMOLOG-RELATED"/>
    <property type="match status" value="1"/>
</dbReference>
<dbReference type="eggNOG" id="ENOG502T943">
    <property type="taxonomic scope" value="Eukaryota"/>
</dbReference>
<feature type="domain" description="Heterokaryon incompatibility" evidence="1">
    <location>
        <begin position="47"/>
        <end position="197"/>
    </location>
</feature>
<dbReference type="EMBL" id="KI912117">
    <property type="protein sequence ID" value="ETS76095.1"/>
    <property type="molecule type" value="Genomic_DNA"/>
</dbReference>
<organism evidence="2 3">
    <name type="scientific">Pestalotiopsis fici (strain W106-1 / CGMCC3.15140)</name>
    <dbReference type="NCBI Taxonomy" id="1229662"/>
    <lineage>
        <taxon>Eukaryota</taxon>
        <taxon>Fungi</taxon>
        <taxon>Dikarya</taxon>
        <taxon>Ascomycota</taxon>
        <taxon>Pezizomycotina</taxon>
        <taxon>Sordariomycetes</taxon>
        <taxon>Xylariomycetidae</taxon>
        <taxon>Amphisphaeriales</taxon>
        <taxon>Sporocadaceae</taxon>
        <taxon>Pestalotiopsis</taxon>
    </lineage>
</organism>
<reference evidence="3" key="1">
    <citation type="journal article" date="2015" name="BMC Genomics">
        <title>Genomic and transcriptomic analysis of the endophytic fungus Pestalotiopsis fici reveals its lifestyle and high potential for synthesis of natural products.</title>
        <authorList>
            <person name="Wang X."/>
            <person name="Zhang X."/>
            <person name="Liu L."/>
            <person name="Xiang M."/>
            <person name="Wang W."/>
            <person name="Sun X."/>
            <person name="Che Y."/>
            <person name="Guo L."/>
            <person name="Liu G."/>
            <person name="Guo L."/>
            <person name="Wang C."/>
            <person name="Yin W.B."/>
            <person name="Stadler M."/>
            <person name="Zhang X."/>
            <person name="Liu X."/>
        </authorList>
    </citation>
    <scope>NUCLEOTIDE SEQUENCE [LARGE SCALE GENOMIC DNA]</scope>
    <source>
        <strain evidence="3">W106-1 / CGMCC3.15140</strain>
    </source>
</reference>
<dbReference type="Proteomes" id="UP000030651">
    <property type="component" value="Unassembled WGS sequence"/>
</dbReference>
<accession>W3WQD6</accession>